<evidence type="ECO:0000256" key="3">
    <source>
        <dbReference type="ARBA" id="ARBA00022833"/>
    </source>
</evidence>
<evidence type="ECO:0000313" key="7">
    <source>
        <dbReference type="Proteomes" id="UP000078046"/>
    </source>
</evidence>
<accession>A0A177B753</accession>
<evidence type="ECO:0000256" key="4">
    <source>
        <dbReference type="PROSITE-ProRule" id="PRU00175"/>
    </source>
</evidence>
<keyword evidence="3" id="KW-0862">Zinc</keyword>
<organism evidence="6 7">
    <name type="scientific">Intoshia linei</name>
    <dbReference type="NCBI Taxonomy" id="1819745"/>
    <lineage>
        <taxon>Eukaryota</taxon>
        <taxon>Metazoa</taxon>
        <taxon>Spiralia</taxon>
        <taxon>Lophotrochozoa</taxon>
        <taxon>Mesozoa</taxon>
        <taxon>Orthonectida</taxon>
        <taxon>Rhopaluridae</taxon>
        <taxon>Intoshia</taxon>
    </lineage>
</organism>
<evidence type="ECO:0000256" key="2">
    <source>
        <dbReference type="ARBA" id="ARBA00022771"/>
    </source>
</evidence>
<comment type="caution">
    <text evidence="6">The sequence shown here is derived from an EMBL/GenBank/DDBJ whole genome shotgun (WGS) entry which is preliminary data.</text>
</comment>
<feature type="domain" description="RING-type" evidence="5">
    <location>
        <begin position="273"/>
        <end position="327"/>
    </location>
</feature>
<dbReference type="Pfam" id="PF00097">
    <property type="entry name" value="zf-C3HC4"/>
    <property type="match status" value="1"/>
</dbReference>
<gene>
    <name evidence="6" type="ORF">A3Q56_02115</name>
</gene>
<dbReference type="SUPFAM" id="SSF57850">
    <property type="entry name" value="RING/U-box"/>
    <property type="match status" value="1"/>
</dbReference>
<dbReference type="PANTHER" id="PTHR40237:SF1">
    <property type="entry name" value="LD44813P"/>
    <property type="match status" value="1"/>
</dbReference>
<dbReference type="GO" id="GO:0008270">
    <property type="term" value="F:zinc ion binding"/>
    <property type="evidence" value="ECO:0007669"/>
    <property type="project" value="UniProtKB-KW"/>
</dbReference>
<dbReference type="AlphaFoldDB" id="A0A177B753"/>
<dbReference type="InterPro" id="IPR013083">
    <property type="entry name" value="Znf_RING/FYVE/PHD"/>
</dbReference>
<protein>
    <recommendedName>
        <fullName evidence="5">RING-type domain-containing protein</fullName>
    </recommendedName>
</protein>
<sequence>MSADRNASAISVAKSFDIFIEFPILTISIKLCFANLRSMASECNKKELSLIKNYYLKNERVDIITLSSFYIVIDLKINDYSKLNVQINFPSDYPKSCLFCSLKSKTISSGVLDKIDQLVKIHADKYKLNFQVQQVIDLILNFILKNSFLVAADEIKNIKDKFIFTESLHTVKLKQKKKSLIFILCYKKYKAHFTITIPNNYPNESIAFDWNNDPFPSTILNTVYKTHTKELARSSVDPPLNKNKEKKLPEIHLYKCVNFIYQDILVFFVDSVCPICEQNILPKDNDKPEDQLPKIERSYCGHLFHFECLDNFMKSPPFNAKKKCPLCCQVIFNESWNIDEFVVEQRWVHYQAHQRELSDIQDFLK</sequence>
<dbReference type="CDD" id="cd16448">
    <property type="entry name" value="RING-H2"/>
    <property type="match status" value="1"/>
</dbReference>
<dbReference type="PANTHER" id="PTHR40237">
    <property type="entry name" value="LD44813P"/>
    <property type="match status" value="1"/>
</dbReference>
<evidence type="ECO:0000256" key="1">
    <source>
        <dbReference type="ARBA" id="ARBA00022723"/>
    </source>
</evidence>
<keyword evidence="7" id="KW-1185">Reference proteome</keyword>
<dbReference type="SMART" id="SM00184">
    <property type="entry name" value="RING"/>
    <property type="match status" value="1"/>
</dbReference>
<reference evidence="6 7" key="1">
    <citation type="submission" date="2016-04" db="EMBL/GenBank/DDBJ databases">
        <title>The genome of Intoshia linei affirms orthonectids as highly simplified spiralians.</title>
        <authorList>
            <person name="Mikhailov K.V."/>
            <person name="Slusarev G.S."/>
            <person name="Nikitin M.A."/>
            <person name="Logacheva M.D."/>
            <person name="Penin A."/>
            <person name="Aleoshin V."/>
            <person name="Panchin Y.V."/>
        </authorList>
    </citation>
    <scope>NUCLEOTIDE SEQUENCE [LARGE SCALE GENOMIC DNA]</scope>
    <source>
        <strain evidence="6">Intl2013</strain>
        <tissue evidence="6">Whole animal</tissue>
    </source>
</reference>
<evidence type="ECO:0000259" key="5">
    <source>
        <dbReference type="PROSITE" id="PS50089"/>
    </source>
</evidence>
<dbReference type="Gene3D" id="3.30.40.10">
    <property type="entry name" value="Zinc/RING finger domain, C3HC4 (zinc finger)"/>
    <property type="match status" value="1"/>
</dbReference>
<proteinExistence type="predicted"/>
<dbReference type="PROSITE" id="PS50089">
    <property type="entry name" value="ZF_RING_2"/>
    <property type="match status" value="1"/>
</dbReference>
<keyword evidence="2 4" id="KW-0863">Zinc-finger</keyword>
<dbReference type="EMBL" id="LWCA01000185">
    <property type="protein sequence ID" value="OAF70128.1"/>
    <property type="molecule type" value="Genomic_DNA"/>
</dbReference>
<evidence type="ECO:0000313" key="6">
    <source>
        <dbReference type="EMBL" id="OAF70128.1"/>
    </source>
</evidence>
<dbReference type="Proteomes" id="UP000078046">
    <property type="component" value="Unassembled WGS sequence"/>
</dbReference>
<dbReference type="InterPro" id="IPR018957">
    <property type="entry name" value="Znf_C3HC4_RING-type"/>
</dbReference>
<keyword evidence="1" id="KW-0479">Metal-binding</keyword>
<dbReference type="InterPro" id="IPR001841">
    <property type="entry name" value="Znf_RING"/>
</dbReference>
<name>A0A177B753_9BILA</name>
<dbReference type="OrthoDB" id="8062037at2759"/>